<name>A0A8S1DL66_9INSE</name>
<keyword evidence="2" id="KW-1185">Reference proteome</keyword>
<reference evidence="1 2" key="1">
    <citation type="submission" date="2020-04" db="EMBL/GenBank/DDBJ databases">
        <authorList>
            <person name="Alioto T."/>
            <person name="Alioto T."/>
            <person name="Gomez Garrido J."/>
        </authorList>
    </citation>
    <scope>NUCLEOTIDE SEQUENCE [LARGE SCALE GENOMIC DNA]</scope>
</reference>
<evidence type="ECO:0000313" key="1">
    <source>
        <dbReference type="EMBL" id="CAB3383269.1"/>
    </source>
</evidence>
<gene>
    <name evidence="1" type="ORF">CLODIP_2_CD14232</name>
</gene>
<comment type="caution">
    <text evidence="1">The sequence shown here is derived from an EMBL/GenBank/DDBJ whole genome shotgun (WGS) entry which is preliminary data.</text>
</comment>
<accession>A0A8S1DL66</accession>
<dbReference type="Proteomes" id="UP000494165">
    <property type="component" value="Unassembled WGS sequence"/>
</dbReference>
<dbReference type="GO" id="GO:0005615">
    <property type="term" value="C:extracellular space"/>
    <property type="evidence" value="ECO:0007669"/>
    <property type="project" value="TreeGrafter"/>
</dbReference>
<evidence type="ECO:0000313" key="2">
    <source>
        <dbReference type="Proteomes" id="UP000494165"/>
    </source>
</evidence>
<dbReference type="InterPro" id="IPR004245">
    <property type="entry name" value="DUF229"/>
</dbReference>
<organism evidence="1 2">
    <name type="scientific">Cloeon dipterum</name>
    <dbReference type="NCBI Taxonomy" id="197152"/>
    <lineage>
        <taxon>Eukaryota</taxon>
        <taxon>Metazoa</taxon>
        <taxon>Ecdysozoa</taxon>
        <taxon>Arthropoda</taxon>
        <taxon>Hexapoda</taxon>
        <taxon>Insecta</taxon>
        <taxon>Pterygota</taxon>
        <taxon>Palaeoptera</taxon>
        <taxon>Ephemeroptera</taxon>
        <taxon>Pisciforma</taxon>
        <taxon>Baetidae</taxon>
        <taxon>Cloeon</taxon>
    </lineage>
</organism>
<dbReference type="EMBL" id="CADEPI010000302">
    <property type="protein sequence ID" value="CAB3383269.1"/>
    <property type="molecule type" value="Genomic_DNA"/>
</dbReference>
<dbReference type="AlphaFoldDB" id="A0A8S1DL66"/>
<dbReference type="PANTHER" id="PTHR10974">
    <property type="entry name" value="FI08016P-RELATED"/>
    <property type="match status" value="1"/>
</dbReference>
<dbReference type="InterPro" id="IPR017850">
    <property type="entry name" value="Alkaline_phosphatase_core_sf"/>
</dbReference>
<dbReference type="PANTHER" id="PTHR10974:SF1">
    <property type="entry name" value="FI08016P-RELATED"/>
    <property type="match status" value="1"/>
</dbReference>
<dbReference type="OrthoDB" id="413313at2759"/>
<proteinExistence type="predicted"/>
<dbReference type="Pfam" id="PF02995">
    <property type="entry name" value="DUF229"/>
    <property type="match status" value="1"/>
</dbReference>
<dbReference type="SUPFAM" id="SSF53649">
    <property type="entry name" value="Alkaline phosphatase-like"/>
    <property type="match status" value="1"/>
</dbReference>
<sequence length="648" mass="72137">MEARKPGMAGWRKLVFMLLFFGAAAVVYVLQNADLGAAKLYPDPTFIDFTNETEFQNVAVTSSETEDAAQGLFLIDTIGCKIPDMPANNSMIAKFTKDVQPTPECDKDWWPLQGKLKTRGPALVQSDLDSLYLSSLAKNLSCCYRPFTRAAPDAAGVDNKSVFSKMCIPFKNRDKVEQRHEFVRVECYKNSTRGGPQLAYKDFHAFVPLKPNVEGRCTDADQSPNQVSVVILGIDSVSRLNMLRELPLSVAALEAAGGVPLLGYNKVADNTFPNLMPLLTGLAESELKELCPWPGPERAIDACPFVWRRFANAGFRTVYAEDSTWMTTFNYAKAGFLQQPTDYYARPFLQNAEEQIGHLKKWNVKLCSGSRLTVHNLLGYLSKVRQRFAESNWFGLFWSNSVSHDVLTMPHIGDAAFAAAVNAIDFNRTALLFISDHGMRWGPIRDTYQGWLESCLPAAYMVLPPWFEKLYPEAVRNLRQNAASRLTTPFDLHATLTDLIHPDKGLKHPRTTIRGISLFRSIPENRTCESASIPESFCTCQTSHPVETRSVPHKAAEAVVARLNTALMSAPECAALSVGSVMSAREMGQHHLQLVVRTMPGDAHFQATVSKVADNRYEVHGPVARMNLYGNASWCVSNYLLKPICFCL</sequence>
<dbReference type="FunFam" id="3.40.720.10:FF:000017">
    <property type="entry name" value="Predicted protein"/>
    <property type="match status" value="1"/>
</dbReference>
<protein>
    <submittedName>
        <fullName evidence="1">Uncharacterized protein</fullName>
    </submittedName>
</protein>
<dbReference type="CDD" id="cd16021">
    <property type="entry name" value="ALP_like"/>
    <property type="match status" value="1"/>
</dbReference>